<dbReference type="PROSITE" id="PS50162">
    <property type="entry name" value="RECA_2"/>
    <property type="match status" value="1"/>
</dbReference>
<gene>
    <name evidence="8" type="primary">RAD51B</name>
    <name evidence="8" type="ORF">AVEN_272428_1</name>
</gene>
<dbReference type="InterPro" id="IPR020588">
    <property type="entry name" value="RecA_ATP-bd"/>
</dbReference>
<dbReference type="GO" id="GO:0003697">
    <property type="term" value="F:single-stranded DNA binding"/>
    <property type="evidence" value="ECO:0007669"/>
    <property type="project" value="TreeGrafter"/>
</dbReference>
<evidence type="ECO:0000256" key="5">
    <source>
        <dbReference type="ARBA" id="ARBA00023172"/>
    </source>
</evidence>
<evidence type="ECO:0000259" key="7">
    <source>
        <dbReference type="PROSITE" id="PS50162"/>
    </source>
</evidence>
<dbReference type="SUPFAM" id="SSF52540">
    <property type="entry name" value="P-loop containing nucleoside triphosphate hydrolases"/>
    <property type="match status" value="1"/>
</dbReference>
<dbReference type="Gene3D" id="3.40.50.300">
    <property type="entry name" value="P-loop containing nucleotide triphosphate hydrolases"/>
    <property type="match status" value="1"/>
</dbReference>
<keyword evidence="6" id="KW-0539">Nucleus</keyword>
<sequence length="408" mass="45064">MGSYKIRRLHLPENIVGILEKNNLNTCKDVLSLSKLELQSLLGVSRNKLESLLQEISKKCIADPETAYNIIKHQESTNAFLPLSLHSLDLLLQGGLPFGSITEFTGPPGVGKTQFCFMLSLLVALPSPCGLEENVIYIDTESAFSAQRIRNIALKRFPQVIRQDNDVIPLLQRIFVHKVNSVIGLKEVVLQLEKEIIRNKVKVIIVDSIASLIRKEFGTDGIDSVMERNKILMEQAAVLKDLAQTYNIVVFLTNQIVSHLVEINSVIPDDSPDDEEANIDYNFQDLGGAAPAPPAPVQKKPKLRGVDADHVIPALGNTWSHCVNTRLVAQFLDSTVRQLTIVKSPLAPNAAVRYIISESGIVLTDDDIEFVNVLKSDRQSILTKNNFLTTEITGTGVVFTAPSNENNL</sequence>
<proteinExistence type="inferred from homology"/>
<comment type="subcellular location">
    <subcellularLocation>
        <location evidence="1">Nucleus</location>
    </subcellularLocation>
</comment>
<evidence type="ECO:0000313" key="8">
    <source>
        <dbReference type="EMBL" id="GBM82855.1"/>
    </source>
</evidence>
<dbReference type="PANTHER" id="PTHR46456:SF1">
    <property type="entry name" value="DNA REPAIR PROTEIN RAD51 HOMOLOG 2"/>
    <property type="match status" value="1"/>
</dbReference>
<evidence type="ECO:0000256" key="2">
    <source>
        <dbReference type="ARBA" id="ARBA00007095"/>
    </source>
</evidence>
<dbReference type="GO" id="GO:0005524">
    <property type="term" value="F:ATP binding"/>
    <property type="evidence" value="ECO:0007669"/>
    <property type="project" value="InterPro"/>
</dbReference>
<name>A0A4Y2IYV1_ARAVE</name>
<dbReference type="EMBL" id="BGPR01003038">
    <property type="protein sequence ID" value="GBM82855.1"/>
    <property type="molecule type" value="Genomic_DNA"/>
</dbReference>
<feature type="domain" description="RecA family profile 1" evidence="7">
    <location>
        <begin position="77"/>
        <end position="256"/>
    </location>
</feature>
<evidence type="ECO:0000256" key="3">
    <source>
        <dbReference type="ARBA" id="ARBA00022763"/>
    </source>
</evidence>
<dbReference type="Pfam" id="PF08423">
    <property type="entry name" value="Rad51"/>
    <property type="match status" value="1"/>
</dbReference>
<dbReference type="InterPro" id="IPR027417">
    <property type="entry name" value="P-loop_NTPase"/>
</dbReference>
<dbReference type="Proteomes" id="UP000499080">
    <property type="component" value="Unassembled WGS sequence"/>
</dbReference>
<evidence type="ECO:0000256" key="6">
    <source>
        <dbReference type="ARBA" id="ARBA00023242"/>
    </source>
</evidence>
<keyword evidence="3" id="KW-0227">DNA damage</keyword>
<dbReference type="InterPro" id="IPR058766">
    <property type="entry name" value="HHH_XRCC3_RAD51B"/>
</dbReference>
<protein>
    <submittedName>
        <fullName evidence="8">DNA repair protein RAD51 2</fullName>
    </submittedName>
</protein>
<dbReference type="OrthoDB" id="336321at2759"/>
<comment type="similarity">
    <text evidence="2">Belongs to the RecA family. RAD51 subfamily.</text>
</comment>
<keyword evidence="4" id="KW-0238">DNA-binding</keyword>
<keyword evidence="5" id="KW-0233">DNA recombination</keyword>
<dbReference type="GO" id="GO:0003690">
    <property type="term" value="F:double-stranded DNA binding"/>
    <property type="evidence" value="ECO:0007669"/>
    <property type="project" value="TreeGrafter"/>
</dbReference>
<dbReference type="InterPro" id="IPR003593">
    <property type="entry name" value="AAA+_ATPase"/>
</dbReference>
<keyword evidence="9" id="KW-1185">Reference proteome</keyword>
<dbReference type="Pfam" id="PF26169">
    <property type="entry name" value="HHH_XRCC3_RpoA"/>
    <property type="match status" value="1"/>
</dbReference>
<evidence type="ECO:0000256" key="4">
    <source>
        <dbReference type="ARBA" id="ARBA00023125"/>
    </source>
</evidence>
<dbReference type="InterPro" id="IPR030548">
    <property type="entry name" value="RAD51B"/>
</dbReference>
<dbReference type="GO" id="GO:0000400">
    <property type="term" value="F:four-way junction DNA binding"/>
    <property type="evidence" value="ECO:0007669"/>
    <property type="project" value="TreeGrafter"/>
</dbReference>
<comment type="caution">
    <text evidence="8">The sequence shown here is derived from an EMBL/GenBank/DDBJ whole genome shotgun (WGS) entry which is preliminary data.</text>
</comment>
<reference evidence="8 9" key="1">
    <citation type="journal article" date="2019" name="Sci. Rep.">
        <title>Orb-weaving spider Araneus ventricosus genome elucidates the spidroin gene catalogue.</title>
        <authorList>
            <person name="Kono N."/>
            <person name="Nakamura H."/>
            <person name="Ohtoshi R."/>
            <person name="Moran D.A.P."/>
            <person name="Shinohara A."/>
            <person name="Yoshida Y."/>
            <person name="Fujiwara M."/>
            <person name="Mori M."/>
            <person name="Tomita M."/>
            <person name="Arakawa K."/>
        </authorList>
    </citation>
    <scope>NUCLEOTIDE SEQUENCE [LARGE SCALE GENOMIC DNA]</scope>
</reference>
<dbReference type="AlphaFoldDB" id="A0A4Y2IYV1"/>
<dbReference type="PANTHER" id="PTHR46456">
    <property type="entry name" value="DNA REPAIR PROTEIN RAD51 HOMOLOG 2"/>
    <property type="match status" value="1"/>
</dbReference>
<dbReference type="InterPro" id="IPR013632">
    <property type="entry name" value="Rad51_C"/>
</dbReference>
<dbReference type="GO" id="GO:0005657">
    <property type="term" value="C:replication fork"/>
    <property type="evidence" value="ECO:0007669"/>
    <property type="project" value="TreeGrafter"/>
</dbReference>
<evidence type="ECO:0000256" key="1">
    <source>
        <dbReference type="ARBA" id="ARBA00004123"/>
    </source>
</evidence>
<dbReference type="GO" id="GO:0140664">
    <property type="term" value="F:ATP-dependent DNA damage sensor activity"/>
    <property type="evidence" value="ECO:0007669"/>
    <property type="project" value="InterPro"/>
</dbReference>
<dbReference type="GO" id="GO:0000724">
    <property type="term" value="P:double-strand break repair via homologous recombination"/>
    <property type="evidence" value="ECO:0007669"/>
    <property type="project" value="InterPro"/>
</dbReference>
<organism evidence="8 9">
    <name type="scientific">Araneus ventricosus</name>
    <name type="common">Orbweaver spider</name>
    <name type="synonym">Epeira ventricosa</name>
    <dbReference type="NCBI Taxonomy" id="182803"/>
    <lineage>
        <taxon>Eukaryota</taxon>
        <taxon>Metazoa</taxon>
        <taxon>Ecdysozoa</taxon>
        <taxon>Arthropoda</taxon>
        <taxon>Chelicerata</taxon>
        <taxon>Arachnida</taxon>
        <taxon>Araneae</taxon>
        <taxon>Araneomorphae</taxon>
        <taxon>Entelegynae</taxon>
        <taxon>Araneoidea</taxon>
        <taxon>Araneidae</taxon>
        <taxon>Araneus</taxon>
    </lineage>
</organism>
<accession>A0A4Y2IYV1</accession>
<dbReference type="GO" id="GO:0033063">
    <property type="term" value="C:Rad51B-Rad51C-Rad51D-XRCC2 complex"/>
    <property type="evidence" value="ECO:0007669"/>
    <property type="project" value="InterPro"/>
</dbReference>
<dbReference type="SMART" id="SM00382">
    <property type="entry name" value="AAA"/>
    <property type="match status" value="1"/>
</dbReference>
<evidence type="ECO:0000313" key="9">
    <source>
        <dbReference type="Proteomes" id="UP000499080"/>
    </source>
</evidence>